<accession>A0AAN6NI18</accession>
<dbReference type="InterPro" id="IPR036864">
    <property type="entry name" value="Zn2-C6_fun-type_DNA-bd_sf"/>
</dbReference>
<reference evidence="5" key="1">
    <citation type="journal article" date="2023" name="Mol. Phylogenet. Evol.">
        <title>Genome-scale phylogeny and comparative genomics of the fungal order Sordariales.</title>
        <authorList>
            <person name="Hensen N."/>
            <person name="Bonometti L."/>
            <person name="Westerberg I."/>
            <person name="Brannstrom I.O."/>
            <person name="Guillou S."/>
            <person name="Cros-Aarteil S."/>
            <person name="Calhoun S."/>
            <person name="Haridas S."/>
            <person name="Kuo A."/>
            <person name="Mondo S."/>
            <person name="Pangilinan J."/>
            <person name="Riley R."/>
            <person name="LaButti K."/>
            <person name="Andreopoulos B."/>
            <person name="Lipzen A."/>
            <person name="Chen C."/>
            <person name="Yan M."/>
            <person name="Daum C."/>
            <person name="Ng V."/>
            <person name="Clum A."/>
            <person name="Steindorff A."/>
            <person name="Ohm R.A."/>
            <person name="Martin F."/>
            <person name="Silar P."/>
            <person name="Natvig D.O."/>
            <person name="Lalanne C."/>
            <person name="Gautier V."/>
            <person name="Ament-Velasquez S.L."/>
            <person name="Kruys A."/>
            <person name="Hutchinson M.I."/>
            <person name="Powell A.J."/>
            <person name="Barry K."/>
            <person name="Miller A.N."/>
            <person name="Grigoriev I.V."/>
            <person name="Debuchy R."/>
            <person name="Gladieux P."/>
            <person name="Hiltunen Thoren M."/>
            <person name="Johannesson H."/>
        </authorList>
    </citation>
    <scope>NUCLEOTIDE SEQUENCE [LARGE SCALE GENOMIC DNA]</scope>
    <source>
        <strain evidence="5">CBS 340.73</strain>
    </source>
</reference>
<gene>
    <name evidence="4" type="ORF">QBC46DRAFT_359703</name>
</gene>
<proteinExistence type="predicted"/>
<dbReference type="PROSITE" id="PS00463">
    <property type="entry name" value="ZN2_CY6_FUNGAL_1"/>
    <property type="match status" value="1"/>
</dbReference>
<dbReference type="GO" id="GO:0001228">
    <property type="term" value="F:DNA-binding transcription activator activity, RNA polymerase II-specific"/>
    <property type="evidence" value="ECO:0007669"/>
    <property type="project" value="TreeGrafter"/>
</dbReference>
<comment type="caution">
    <text evidence="4">The sequence shown here is derived from an EMBL/GenBank/DDBJ whole genome shotgun (WGS) entry which is preliminary data.</text>
</comment>
<dbReference type="PANTHER" id="PTHR47784">
    <property type="entry name" value="STEROL UPTAKE CONTROL PROTEIN 2"/>
    <property type="match status" value="1"/>
</dbReference>
<dbReference type="PANTHER" id="PTHR47784:SF7">
    <property type="entry name" value="ZN(II)2CYS6 TRANSCRIPTION FACTOR (EUROFUNG)"/>
    <property type="match status" value="1"/>
</dbReference>
<feature type="region of interest" description="Disordered" evidence="2">
    <location>
        <begin position="63"/>
        <end position="117"/>
    </location>
</feature>
<keyword evidence="5" id="KW-1185">Reference proteome</keyword>
<dbReference type="PROSITE" id="PS50048">
    <property type="entry name" value="ZN2_CY6_FUNGAL_2"/>
    <property type="match status" value="1"/>
</dbReference>
<evidence type="ECO:0000256" key="2">
    <source>
        <dbReference type="SAM" id="MobiDB-lite"/>
    </source>
</evidence>
<dbReference type="EMBL" id="MU853752">
    <property type="protein sequence ID" value="KAK3946164.1"/>
    <property type="molecule type" value="Genomic_DNA"/>
</dbReference>
<dbReference type="SMART" id="SM00066">
    <property type="entry name" value="GAL4"/>
    <property type="match status" value="1"/>
</dbReference>
<dbReference type="AlphaFoldDB" id="A0AAN6NI18"/>
<dbReference type="Gene3D" id="4.10.240.10">
    <property type="entry name" value="Zn(2)-C6 fungal-type DNA-binding domain"/>
    <property type="match status" value="1"/>
</dbReference>
<feature type="compositionally biased region" description="Low complexity" evidence="2">
    <location>
        <begin position="83"/>
        <end position="106"/>
    </location>
</feature>
<dbReference type="SUPFAM" id="SSF57701">
    <property type="entry name" value="Zn2/Cys6 DNA-binding domain"/>
    <property type="match status" value="1"/>
</dbReference>
<evidence type="ECO:0000259" key="3">
    <source>
        <dbReference type="PROSITE" id="PS50048"/>
    </source>
</evidence>
<organism evidence="4 5">
    <name type="scientific">Diplogelasinospora grovesii</name>
    <dbReference type="NCBI Taxonomy" id="303347"/>
    <lineage>
        <taxon>Eukaryota</taxon>
        <taxon>Fungi</taxon>
        <taxon>Dikarya</taxon>
        <taxon>Ascomycota</taxon>
        <taxon>Pezizomycotina</taxon>
        <taxon>Sordariomycetes</taxon>
        <taxon>Sordariomycetidae</taxon>
        <taxon>Sordariales</taxon>
        <taxon>Diplogelasinosporaceae</taxon>
        <taxon>Diplogelasinospora</taxon>
    </lineage>
</organism>
<protein>
    <submittedName>
        <fullName evidence="4">C6 zinc finger protein</fullName>
    </submittedName>
</protein>
<evidence type="ECO:0000313" key="4">
    <source>
        <dbReference type="EMBL" id="KAK3946164.1"/>
    </source>
</evidence>
<name>A0AAN6NI18_9PEZI</name>
<feature type="compositionally biased region" description="Low complexity" evidence="2">
    <location>
        <begin position="63"/>
        <end position="76"/>
    </location>
</feature>
<keyword evidence="1" id="KW-0539">Nucleus</keyword>
<dbReference type="InterPro" id="IPR053157">
    <property type="entry name" value="Sterol_Uptake_Regulator"/>
</dbReference>
<evidence type="ECO:0000256" key="1">
    <source>
        <dbReference type="ARBA" id="ARBA00023242"/>
    </source>
</evidence>
<dbReference type="PRINTS" id="PR00755">
    <property type="entry name" value="AFLATOXINBRP"/>
</dbReference>
<dbReference type="Proteomes" id="UP001303473">
    <property type="component" value="Unassembled WGS sequence"/>
</dbReference>
<sequence>MDYSQAGSLALLSLPALDDEQAEFDYAAFLQEGHVDDIDYLAEDSSASASTNTLFDQTQFAVQQQQQPQASSSNSALVRRESANSSASPSTPTQNNANSSANAVAQLPKQRLERRGHTKSRRGCFNCKRRRIKCQETRPACGHCVKTGLKCEYPTVPQVVHQPQHQIPLFSLQDMRFFQHFLFQCYPHHPIGSENIWTHEVPCLSQKYEYLMHAILGYSASELMQDEPDLVAPALAHRLKAIKAIKRTLSDVPRANSFEEGNALMATCFALTYQSVLLDDGMAEYMTFIRGIVIVAFQMYMKGAKFFLFGDFMGGKENDILAPHMEKVPLIDRRWVDGAVTALQNLHPLLEGEDGLEVERKYYEMLLDMARQLYISSWGAYQAMTAHYGWWMMLPHEQFQRLVDPSNQLAILLASHWIALKQIMAIITETQDKAAVKGRDRENRGGHGIELGIIRWLKYLNRMVDAEHQLYNQWPRWVEAQLARDRAFFGKTR</sequence>
<dbReference type="CDD" id="cd00067">
    <property type="entry name" value="GAL4"/>
    <property type="match status" value="1"/>
</dbReference>
<feature type="domain" description="Zn(2)-C6 fungal-type" evidence="3">
    <location>
        <begin position="123"/>
        <end position="153"/>
    </location>
</feature>
<dbReference type="GO" id="GO:0008270">
    <property type="term" value="F:zinc ion binding"/>
    <property type="evidence" value="ECO:0007669"/>
    <property type="project" value="InterPro"/>
</dbReference>
<dbReference type="Pfam" id="PF00172">
    <property type="entry name" value="Zn_clus"/>
    <property type="match status" value="1"/>
</dbReference>
<evidence type="ECO:0000313" key="5">
    <source>
        <dbReference type="Proteomes" id="UP001303473"/>
    </source>
</evidence>
<dbReference type="InterPro" id="IPR001138">
    <property type="entry name" value="Zn2Cys6_DnaBD"/>
</dbReference>